<evidence type="ECO:0000313" key="4">
    <source>
        <dbReference type="Proteomes" id="UP000595197"/>
    </source>
</evidence>
<accession>A0ABX7AYY5</accession>
<dbReference type="InterPro" id="IPR025587">
    <property type="entry name" value="DUF4351"/>
</dbReference>
<dbReference type="EMBL" id="CP067420">
    <property type="protein sequence ID" value="QQP87312.1"/>
    <property type="molecule type" value="Genomic_DNA"/>
</dbReference>
<feature type="transmembrane region" description="Helical" evidence="1">
    <location>
        <begin position="12"/>
        <end position="33"/>
    </location>
</feature>
<dbReference type="PANTHER" id="PTHR34613:SF1">
    <property type="entry name" value="SLL6017 PROTEIN"/>
    <property type="match status" value="1"/>
</dbReference>
<name>A0ABX7AYY5_9PROT</name>
<evidence type="ECO:0000313" key="3">
    <source>
        <dbReference type="EMBL" id="QQP87312.1"/>
    </source>
</evidence>
<organism evidence="3 4">
    <name type="scientific">Skermanella cutis</name>
    <dbReference type="NCBI Taxonomy" id="2775420"/>
    <lineage>
        <taxon>Bacteria</taxon>
        <taxon>Pseudomonadati</taxon>
        <taxon>Pseudomonadota</taxon>
        <taxon>Alphaproteobacteria</taxon>
        <taxon>Rhodospirillales</taxon>
        <taxon>Azospirillaceae</taxon>
        <taxon>Skermanella</taxon>
    </lineage>
</organism>
<keyword evidence="4" id="KW-1185">Reference proteome</keyword>
<dbReference type="Pfam" id="PF14261">
    <property type="entry name" value="DUF4351"/>
    <property type="match status" value="1"/>
</dbReference>
<feature type="domain" description="DUF4351" evidence="2">
    <location>
        <begin position="214"/>
        <end position="264"/>
    </location>
</feature>
<sequence>MANDYDATVKDLVWAGAPALLGMLAGAPVRCFLSAEFSSVRRRRPDMVARLMNGSIFHLELQAGPDARLDWRMLEYYGPISELNDGAPVTQLVLHLGERGRDKPASIAHPNLNFAYHVRYIGDLDSRPLLDSPAPEDAVLAILCGNDDIRMRVRNILARIVRLDRRARDDAAAKLLILAQLRRAVPVVKEELRSMAVQINVDEHPYLREIAAMGEAKGKAGSLLRQIERRLGQVPPEMLDRVRGGSAEELDRWMDAVCDASTLDAAELESILSPSQH</sequence>
<dbReference type="RefSeq" id="WP_201070026.1">
    <property type="nucleotide sequence ID" value="NZ_CP067420.1"/>
</dbReference>
<dbReference type="Proteomes" id="UP000595197">
    <property type="component" value="Chromosome"/>
</dbReference>
<keyword evidence="1" id="KW-0472">Membrane</keyword>
<dbReference type="PANTHER" id="PTHR34613">
    <property type="entry name" value="SLL0800 PROTEIN"/>
    <property type="match status" value="1"/>
</dbReference>
<evidence type="ECO:0000256" key="1">
    <source>
        <dbReference type="SAM" id="Phobius"/>
    </source>
</evidence>
<proteinExistence type="predicted"/>
<evidence type="ECO:0000259" key="2">
    <source>
        <dbReference type="Pfam" id="PF14261"/>
    </source>
</evidence>
<gene>
    <name evidence="3" type="ORF">IGS68_14390</name>
</gene>
<keyword evidence="1" id="KW-1133">Transmembrane helix</keyword>
<reference evidence="3" key="1">
    <citation type="submission" date="2021-02" db="EMBL/GenBank/DDBJ databases">
        <title>Skermanella TT6 skin isolate.</title>
        <authorList>
            <person name="Lee K."/>
            <person name="Ganzorig M."/>
        </authorList>
    </citation>
    <scope>NUCLEOTIDE SEQUENCE</scope>
    <source>
        <strain evidence="3">TT6</strain>
    </source>
</reference>
<protein>
    <submittedName>
        <fullName evidence="3">DUF4351 domain-containing protein</fullName>
    </submittedName>
</protein>
<keyword evidence="1" id="KW-0812">Transmembrane</keyword>